<dbReference type="KEGG" id="din:Selin_0037"/>
<dbReference type="InParanoid" id="E6W4R8"/>
<keyword evidence="2" id="KW-1185">Reference proteome</keyword>
<dbReference type="EMBL" id="CP002432">
    <property type="protein sequence ID" value="ADU64796.1"/>
    <property type="molecule type" value="Genomic_DNA"/>
</dbReference>
<reference evidence="1 2" key="1">
    <citation type="submission" date="2010-12" db="EMBL/GenBank/DDBJ databases">
        <title>Complete sequence of Desulfurispirillum indicum S5.</title>
        <authorList>
            <consortium name="US DOE Joint Genome Institute"/>
            <person name="Lucas S."/>
            <person name="Copeland A."/>
            <person name="Lapidus A."/>
            <person name="Cheng J.-F."/>
            <person name="Goodwin L."/>
            <person name="Pitluck S."/>
            <person name="Chertkov O."/>
            <person name="Held B."/>
            <person name="Detter J.C."/>
            <person name="Han C."/>
            <person name="Tapia R."/>
            <person name="Land M."/>
            <person name="Hauser L."/>
            <person name="Kyrpides N."/>
            <person name="Ivanova N."/>
            <person name="Mikhailova N."/>
            <person name="Haggblom M."/>
            <person name="Rauschenbach I."/>
            <person name="Bini E."/>
            <person name="Woyke T."/>
        </authorList>
    </citation>
    <scope>NUCLEOTIDE SEQUENCE [LARGE SCALE GENOMIC DNA]</scope>
    <source>
        <strain evidence="2">ATCC BAA-1389 / DSM 22839 / S5</strain>
    </source>
</reference>
<dbReference type="STRING" id="653733.Selin_0037"/>
<evidence type="ECO:0000313" key="1">
    <source>
        <dbReference type="EMBL" id="ADU64796.1"/>
    </source>
</evidence>
<dbReference type="AlphaFoldDB" id="E6W4R8"/>
<dbReference type="Proteomes" id="UP000002572">
    <property type="component" value="Chromosome"/>
</dbReference>
<dbReference type="HOGENOM" id="CLU_1945267_0_0_0"/>
<accession>E6W4R8</accession>
<protein>
    <submittedName>
        <fullName evidence="1">Uncharacterized protein</fullName>
    </submittedName>
</protein>
<organism evidence="1 2">
    <name type="scientific">Desulfurispirillum indicum (strain ATCC BAA-1389 / DSM 22839 / S5)</name>
    <dbReference type="NCBI Taxonomy" id="653733"/>
    <lineage>
        <taxon>Bacteria</taxon>
        <taxon>Pseudomonadati</taxon>
        <taxon>Chrysiogenota</taxon>
        <taxon>Chrysiogenia</taxon>
        <taxon>Chrysiogenales</taxon>
        <taxon>Chrysiogenaceae</taxon>
        <taxon>Desulfurispirillum</taxon>
    </lineage>
</organism>
<evidence type="ECO:0000313" key="2">
    <source>
        <dbReference type="Proteomes" id="UP000002572"/>
    </source>
</evidence>
<proteinExistence type="predicted"/>
<name>E6W4R8_DESIS</name>
<sequence>MPTGLYFNIMKMYRVLSATTLVLFLLTQSLMAFGVTSVSTLQPQNTSSTVEQLHAEGLHHHEDELLPLSKIGSCVDAGMEHCESCVCKATENACCVLEFSVATLETPVPDLTINFSDRPYEVLPEPPIS</sequence>
<gene>
    <name evidence="1" type="ordered locus">Selin_0037</name>
</gene>